<dbReference type="OrthoDB" id="8420205at2"/>
<gene>
    <name evidence="1" type="ORF">FJQ55_10930</name>
</gene>
<organism evidence="1 2">
    <name type="scientific">Rhizobium glycinendophyticum</name>
    <dbReference type="NCBI Taxonomy" id="2589807"/>
    <lineage>
        <taxon>Bacteria</taxon>
        <taxon>Pseudomonadati</taxon>
        <taxon>Pseudomonadota</taxon>
        <taxon>Alphaproteobacteria</taxon>
        <taxon>Hyphomicrobiales</taxon>
        <taxon>Rhizobiaceae</taxon>
        <taxon>Rhizobium/Agrobacterium group</taxon>
        <taxon>Rhizobium</taxon>
    </lineage>
</organism>
<accession>A0A504UC92</accession>
<dbReference type="Proteomes" id="UP000316429">
    <property type="component" value="Unassembled WGS sequence"/>
</dbReference>
<name>A0A504UC92_9HYPH</name>
<dbReference type="AlphaFoldDB" id="A0A504UC92"/>
<dbReference type="EMBL" id="VFYP01000001">
    <property type="protein sequence ID" value="TPP11297.1"/>
    <property type="molecule type" value="Genomic_DNA"/>
</dbReference>
<evidence type="ECO:0000313" key="2">
    <source>
        <dbReference type="Proteomes" id="UP000316429"/>
    </source>
</evidence>
<comment type="caution">
    <text evidence="1">The sequence shown here is derived from an EMBL/GenBank/DDBJ whole genome shotgun (WGS) entry which is preliminary data.</text>
</comment>
<protein>
    <submittedName>
        <fullName evidence="1">DUF1127 domain-containing protein</fullName>
    </submittedName>
</protein>
<sequence length="78" mass="9083">MHNEQSLVEISLKDKIQDLVERFGAWRIALAVLSAAWRQQQRRNLTSGLSDRMREDIGLPVDGDRRLPSRLSLWDLRV</sequence>
<proteinExistence type="predicted"/>
<evidence type="ECO:0000313" key="1">
    <source>
        <dbReference type="EMBL" id="TPP11297.1"/>
    </source>
</evidence>
<reference evidence="1 2" key="1">
    <citation type="submission" date="2019-06" db="EMBL/GenBank/DDBJ databases">
        <title>Rhizobium sp. CL12 isolated from roots of soybean.</title>
        <authorList>
            <person name="Wang C."/>
        </authorList>
    </citation>
    <scope>NUCLEOTIDE SEQUENCE [LARGE SCALE GENOMIC DNA]</scope>
    <source>
        <strain evidence="1 2">CL12</strain>
    </source>
</reference>
<dbReference type="RefSeq" id="WP_140827870.1">
    <property type="nucleotide sequence ID" value="NZ_VFYP01000001.1"/>
</dbReference>
<keyword evidence="2" id="KW-1185">Reference proteome</keyword>